<comment type="caution">
    <text evidence="3">The sequence shown here is derived from an EMBL/GenBank/DDBJ whole genome shotgun (WGS) entry which is preliminary data.</text>
</comment>
<organism evidence="3 4">
    <name type="scientific">Moraxella catarrhalis</name>
    <name type="common">Branhamella catarrhalis</name>
    <dbReference type="NCBI Taxonomy" id="480"/>
    <lineage>
        <taxon>Bacteria</taxon>
        <taxon>Pseudomonadati</taxon>
        <taxon>Pseudomonadota</taxon>
        <taxon>Gammaproteobacteria</taxon>
        <taxon>Moraxellales</taxon>
        <taxon>Moraxellaceae</taxon>
        <taxon>Moraxella</taxon>
    </lineage>
</organism>
<dbReference type="Pfam" id="PF02604">
    <property type="entry name" value="PhdYeFM_antitox"/>
    <property type="match status" value="1"/>
</dbReference>
<dbReference type="SUPFAM" id="SSF143120">
    <property type="entry name" value="YefM-like"/>
    <property type="match status" value="1"/>
</dbReference>
<gene>
    <name evidence="3" type="ORF">AO382_0849</name>
</gene>
<proteinExistence type="inferred from homology"/>
<evidence type="ECO:0000256" key="2">
    <source>
        <dbReference type="RuleBase" id="RU362080"/>
    </source>
</evidence>
<dbReference type="RefSeq" id="WP_064618303.1">
    <property type="nucleotide sequence ID" value="NZ_LXHE01000006.1"/>
</dbReference>
<dbReference type="InterPro" id="IPR051405">
    <property type="entry name" value="phD/YefM_antitoxin"/>
</dbReference>
<evidence type="ECO:0000313" key="4">
    <source>
        <dbReference type="Proteomes" id="UP000078446"/>
    </source>
</evidence>
<dbReference type="EMBL" id="LXHE01000006">
    <property type="protein sequence ID" value="OAV01353.1"/>
    <property type="molecule type" value="Genomic_DNA"/>
</dbReference>
<sequence>MLNTIYSKYIASISEFKKSPMDALKNANGETVAVLNRNEPAFYCVPAARYEDLIDLIEDLELAQIAEERKNEPRIRVNIDEL</sequence>
<evidence type="ECO:0000313" key="3">
    <source>
        <dbReference type="EMBL" id="OAV01353.1"/>
    </source>
</evidence>
<dbReference type="PANTHER" id="PTHR33713">
    <property type="entry name" value="ANTITOXIN YAFN-RELATED"/>
    <property type="match status" value="1"/>
</dbReference>
<reference evidence="3 4" key="1">
    <citation type="journal article" date="2016" name="Genome Biol. Evol.">
        <title>Comparative Genomic Analyses of the Moraxella catarrhalis Serosensitive and Seroresistant Lineages Demonstrate Their Independent Evolution.</title>
        <authorList>
            <person name="Earl J.P."/>
            <person name="de Vries S.P."/>
            <person name="Ahmed A."/>
            <person name="Powell E."/>
            <person name="Schultz M.P."/>
            <person name="Hermans P.W."/>
            <person name="Hill D.J."/>
            <person name="Zhou Z."/>
            <person name="Constantinidou C.I."/>
            <person name="Hu F.Z."/>
            <person name="Bootsma H.J."/>
            <person name="Ehrlich G.D."/>
        </authorList>
    </citation>
    <scope>NUCLEOTIDE SEQUENCE [LARGE SCALE GENOMIC DNA]</scope>
    <source>
        <strain evidence="3 4">Z7574</strain>
    </source>
</reference>
<dbReference type="Proteomes" id="UP000078446">
    <property type="component" value="Unassembled WGS sequence"/>
</dbReference>
<dbReference type="InterPro" id="IPR006442">
    <property type="entry name" value="Antitoxin_Phd/YefM"/>
</dbReference>
<evidence type="ECO:0000256" key="1">
    <source>
        <dbReference type="ARBA" id="ARBA00009981"/>
    </source>
</evidence>
<name>A0A7Z1A4E6_MORCA</name>
<protein>
    <recommendedName>
        <fullName evidence="2">Antitoxin</fullName>
    </recommendedName>
</protein>
<comment type="similarity">
    <text evidence="1 2">Belongs to the phD/YefM antitoxin family.</text>
</comment>
<dbReference type="PANTHER" id="PTHR33713:SF1">
    <property type="entry name" value="CYTOPLASMIC PROTEIN"/>
    <property type="match status" value="1"/>
</dbReference>
<dbReference type="InterPro" id="IPR036165">
    <property type="entry name" value="YefM-like_sf"/>
</dbReference>
<dbReference type="AlphaFoldDB" id="A0A7Z1A4E6"/>
<comment type="function">
    <text evidence="2">Antitoxin component of a type II toxin-antitoxin (TA) system.</text>
</comment>
<accession>A0A7Z1A4E6</accession>